<keyword evidence="3" id="KW-1185">Reference proteome</keyword>
<protein>
    <submittedName>
        <fullName evidence="2">Uncharacterized protein</fullName>
    </submittedName>
</protein>
<dbReference type="OrthoDB" id="10396072at2759"/>
<feature type="compositionally biased region" description="Pro residues" evidence="1">
    <location>
        <begin position="14"/>
        <end position="25"/>
    </location>
</feature>
<evidence type="ECO:0000313" key="2">
    <source>
        <dbReference type="EMBL" id="KXH26682.1"/>
    </source>
</evidence>
<dbReference type="Proteomes" id="UP000070328">
    <property type="component" value="Unassembled WGS sequence"/>
</dbReference>
<feature type="region of interest" description="Disordered" evidence="1">
    <location>
        <begin position="1"/>
        <end position="38"/>
    </location>
</feature>
<feature type="region of interest" description="Disordered" evidence="1">
    <location>
        <begin position="55"/>
        <end position="82"/>
    </location>
</feature>
<reference evidence="2 3" key="1">
    <citation type="submission" date="2014-02" db="EMBL/GenBank/DDBJ databases">
        <title>The genome sequence of Colletotrichum simmondsii CBS122122.</title>
        <authorList>
            <person name="Baroncelli R."/>
            <person name="Thon M.R."/>
        </authorList>
    </citation>
    <scope>NUCLEOTIDE SEQUENCE [LARGE SCALE GENOMIC DNA]</scope>
    <source>
        <strain evidence="2 3">CBS122122</strain>
    </source>
</reference>
<name>A0A135RSL2_9PEZI</name>
<dbReference type="EMBL" id="JFBX01000863">
    <property type="protein sequence ID" value="KXH26682.1"/>
    <property type="molecule type" value="Genomic_DNA"/>
</dbReference>
<evidence type="ECO:0000313" key="3">
    <source>
        <dbReference type="Proteomes" id="UP000070328"/>
    </source>
</evidence>
<comment type="caution">
    <text evidence="2">The sequence shown here is derived from an EMBL/GenBank/DDBJ whole genome shotgun (WGS) entry which is preliminary data.</text>
</comment>
<evidence type="ECO:0000256" key="1">
    <source>
        <dbReference type="SAM" id="MobiDB-lite"/>
    </source>
</evidence>
<organism evidence="2 3">
    <name type="scientific">Colletotrichum simmondsii</name>
    <dbReference type="NCBI Taxonomy" id="703756"/>
    <lineage>
        <taxon>Eukaryota</taxon>
        <taxon>Fungi</taxon>
        <taxon>Dikarya</taxon>
        <taxon>Ascomycota</taxon>
        <taxon>Pezizomycotina</taxon>
        <taxon>Sordariomycetes</taxon>
        <taxon>Hypocreomycetidae</taxon>
        <taxon>Glomerellales</taxon>
        <taxon>Glomerellaceae</taxon>
        <taxon>Colletotrichum</taxon>
        <taxon>Colletotrichum acutatum species complex</taxon>
    </lineage>
</organism>
<sequence length="82" mass="9251">MPQDKKKKKASRAPRPPKPPSAPKGPKPKHLQEEMNEEAYERILLKYGEDHEFVQRARNTLDKKKNQGSSSKDPQGGQSSKG</sequence>
<dbReference type="AlphaFoldDB" id="A0A135RSL2"/>
<proteinExistence type="predicted"/>
<gene>
    <name evidence="2" type="ORF">CSIM01_02983</name>
</gene>
<feature type="compositionally biased region" description="Basic residues" evidence="1">
    <location>
        <begin position="1"/>
        <end position="12"/>
    </location>
</feature>
<accession>A0A135RSL2</accession>
<feature type="compositionally biased region" description="Basic and acidic residues" evidence="1">
    <location>
        <begin position="55"/>
        <end position="65"/>
    </location>
</feature>
<feature type="compositionally biased region" description="Polar residues" evidence="1">
    <location>
        <begin position="67"/>
        <end position="82"/>
    </location>
</feature>